<evidence type="ECO:0000256" key="3">
    <source>
        <dbReference type="ARBA" id="ARBA00022729"/>
    </source>
</evidence>
<evidence type="ECO:0000256" key="4">
    <source>
        <dbReference type="SAM" id="Phobius"/>
    </source>
</evidence>
<dbReference type="GO" id="GO:0042956">
    <property type="term" value="P:maltodextrin transmembrane transport"/>
    <property type="evidence" value="ECO:0007669"/>
    <property type="project" value="TreeGrafter"/>
</dbReference>
<keyword evidence="3" id="KW-0732">Signal</keyword>
<organism evidence="5 6">
    <name type="scientific">Candidatus Azambacteria bacterium GW2011_GWA1_44_9</name>
    <dbReference type="NCBI Taxonomy" id="1618610"/>
    <lineage>
        <taxon>Bacteria</taxon>
        <taxon>Candidatus Azamiibacteriota</taxon>
    </lineage>
</organism>
<dbReference type="GO" id="GO:0055052">
    <property type="term" value="C:ATP-binding cassette (ABC) transporter complex, substrate-binding subunit-containing"/>
    <property type="evidence" value="ECO:0007669"/>
    <property type="project" value="TreeGrafter"/>
</dbReference>
<dbReference type="AlphaFoldDB" id="A0A0G1NC82"/>
<evidence type="ECO:0000256" key="2">
    <source>
        <dbReference type="ARBA" id="ARBA00022448"/>
    </source>
</evidence>
<dbReference type="GO" id="GO:1901982">
    <property type="term" value="F:maltose binding"/>
    <property type="evidence" value="ECO:0007669"/>
    <property type="project" value="TreeGrafter"/>
</dbReference>
<keyword evidence="4" id="KW-1133">Transmembrane helix</keyword>
<dbReference type="Gene3D" id="3.40.190.10">
    <property type="entry name" value="Periplasmic binding protein-like II"/>
    <property type="match status" value="1"/>
</dbReference>
<evidence type="ECO:0008006" key="7">
    <source>
        <dbReference type="Google" id="ProtNLM"/>
    </source>
</evidence>
<dbReference type="GO" id="GO:0015768">
    <property type="term" value="P:maltose transport"/>
    <property type="evidence" value="ECO:0007669"/>
    <property type="project" value="TreeGrafter"/>
</dbReference>
<evidence type="ECO:0000313" key="5">
    <source>
        <dbReference type="EMBL" id="KKT81814.1"/>
    </source>
</evidence>
<keyword evidence="2" id="KW-0813">Transport</keyword>
<comment type="similarity">
    <text evidence="1">Belongs to the bacterial solute-binding protein 1 family.</text>
</comment>
<protein>
    <recommendedName>
        <fullName evidence="7">Extracellular solute-binding protein family 1</fullName>
    </recommendedName>
</protein>
<name>A0A0G1NC82_9BACT</name>
<evidence type="ECO:0000313" key="6">
    <source>
        <dbReference type="Proteomes" id="UP000034595"/>
    </source>
</evidence>
<accession>A0A0G1NC82</accession>
<dbReference type="Pfam" id="PF01547">
    <property type="entry name" value="SBP_bac_1"/>
    <property type="match status" value="1"/>
</dbReference>
<keyword evidence="4" id="KW-0472">Membrane</keyword>
<sequence length="437" mass="48399">MKSPKLFQIVLIGIFVVFLGIGMLAFSGYLPTPSDPKDVNYGEVTMWGVLPSSVMDPLLSSTGPIRNEKIIIKYVEKKKETLDQEFIEALARGEGPDLIVLPHYSVAKNLDKLTIIPFESVTENYFKNTFLEEGELFLQSKGTVALPFVIDPIVMYWNRDIFTNLSIVTPPTKWKEFYTLAPRVTVRDTSGNIKQSFVSFGEYTNVNNAKDILSMLVLQSGSKIVEGNEDYIYSTIGRSSSSDVPPPAMGAVRFFMEFSKPDKDSYSWNRSLPNSRRMFEAGNLALYFGYASEYVPIAQKNPHLNFSVAVVPQAEQTTVKSTFGKMDGLAVVKAGKNQSGALYAALLLSRADVQQALAENIKLPPVRRDLVSVRPNDAVSVAFYDSAIIARGWRDPSPKETDQIFRAMVEGISSGKVQITEALTLAQGGIDKLLQGR</sequence>
<keyword evidence="4" id="KW-0812">Transmembrane</keyword>
<comment type="caution">
    <text evidence="5">The sequence shown here is derived from an EMBL/GenBank/DDBJ whole genome shotgun (WGS) entry which is preliminary data.</text>
</comment>
<dbReference type="EMBL" id="LCJQ01000005">
    <property type="protein sequence ID" value="KKT81814.1"/>
    <property type="molecule type" value="Genomic_DNA"/>
</dbReference>
<evidence type="ECO:0000256" key="1">
    <source>
        <dbReference type="ARBA" id="ARBA00008520"/>
    </source>
</evidence>
<dbReference type="Proteomes" id="UP000034595">
    <property type="component" value="Unassembled WGS sequence"/>
</dbReference>
<proteinExistence type="inferred from homology"/>
<dbReference type="PANTHER" id="PTHR30061:SF50">
    <property type="entry name" value="MALTOSE_MALTODEXTRIN-BINDING PERIPLASMIC PROTEIN"/>
    <property type="match status" value="1"/>
</dbReference>
<feature type="transmembrane region" description="Helical" evidence="4">
    <location>
        <begin position="7"/>
        <end position="30"/>
    </location>
</feature>
<gene>
    <name evidence="5" type="ORF">UW78_C0005G0033</name>
</gene>
<dbReference type="InterPro" id="IPR006059">
    <property type="entry name" value="SBP"/>
</dbReference>
<dbReference type="SUPFAM" id="SSF53850">
    <property type="entry name" value="Periplasmic binding protein-like II"/>
    <property type="match status" value="1"/>
</dbReference>
<dbReference type="PANTHER" id="PTHR30061">
    <property type="entry name" value="MALTOSE-BINDING PERIPLASMIC PROTEIN"/>
    <property type="match status" value="1"/>
</dbReference>
<reference evidence="5 6" key="1">
    <citation type="journal article" date="2015" name="Nature">
        <title>rRNA introns, odd ribosomes, and small enigmatic genomes across a large radiation of phyla.</title>
        <authorList>
            <person name="Brown C.T."/>
            <person name="Hug L.A."/>
            <person name="Thomas B.C."/>
            <person name="Sharon I."/>
            <person name="Castelle C.J."/>
            <person name="Singh A."/>
            <person name="Wilkins M.J."/>
            <person name="Williams K.H."/>
            <person name="Banfield J.F."/>
        </authorList>
    </citation>
    <scope>NUCLEOTIDE SEQUENCE [LARGE SCALE GENOMIC DNA]</scope>
</reference>